<feature type="repeat" description="Solcar" evidence="9">
    <location>
        <begin position="153"/>
        <end position="239"/>
    </location>
</feature>
<dbReference type="InterPro" id="IPR002067">
    <property type="entry name" value="MCP"/>
</dbReference>
<proteinExistence type="inferred from homology"/>
<evidence type="ECO:0000256" key="8">
    <source>
        <dbReference type="ARBA" id="ARBA00023136"/>
    </source>
</evidence>
<accession>A0A1E5RKX2</accession>
<protein>
    <submittedName>
        <fullName evidence="12">Mitochondrial thiamine pyrophosphate carrier 1</fullName>
    </submittedName>
</protein>
<dbReference type="PANTHER" id="PTHR24089">
    <property type="entry name" value="SOLUTE CARRIER FAMILY 25"/>
    <property type="match status" value="1"/>
</dbReference>
<comment type="similarity">
    <text evidence="10">Belongs to the mitochondrial carrier (TC 2.A.29) family.</text>
</comment>
<dbReference type="Pfam" id="PF00153">
    <property type="entry name" value="Mito_carr"/>
    <property type="match status" value="3"/>
</dbReference>
<evidence type="ECO:0000256" key="9">
    <source>
        <dbReference type="PROSITE-ProRule" id="PRU00282"/>
    </source>
</evidence>
<keyword evidence="5" id="KW-0999">Mitochondrion inner membrane</keyword>
<keyword evidence="2 10" id="KW-0813">Transport</keyword>
<gene>
    <name evidence="12" type="ORF">AWRI3578_g1433</name>
</gene>
<keyword evidence="3 9" id="KW-0812">Transmembrane</keyword>
<dbReference type="GO" id="GO:0005743">
    <property type="term" value="C:mitochondrial inner membrane"/>
    <property type="evidence" value="ECO:0007669"/>
    <property type="project" value="UniProtKB-SubCell"/>
</dbReference>
<dbReference type="PRINTS" id="PR00926">
    <property type="entry name" value="MITOCARRIER"/>
</dbReference>
<keyword evidence="8 9" id="KW-0472">Membrane</keyword>
<keyword evidence="4" id="KW-0677">Repeat</keyword>
<feature type="repeat" description="Solcar" evidence="9">
    <location>
        <begin position="245"/>
        <end position="346"/>
    </location>
</feature>
<comment type="subcellular location">
    <subcellularLocation>
        <location evidence="1">Mitochondrion inner membrane</location>
        <topology evidence="1">Multi-pass membrane protein</topology>
    </subcellularLocation>
</comment>
<feature type="repeat" description="Solcar" evidence="9">
    <location>
        <begin position="13"/>
        <end position="139"/>
    </location>
</feature>
<dbReference type="InterPro" id="IPR023395">
    <property type="entry name" value="MCP_dom_sf"/>
</dbReference>
<dbReference type="EMBL" id="LPNL01000004">
    <property type="protein sequence ID" value="OEJ87551.1"/>
    <property type="molecule type" value="Genomic_DNA"/>
</dbReference>
<evidence type="ECO:0000256" key="10">
    <source>
        <dbReference type="RuleBase" id="RU000488"/>
    </source>
</evidence>
<dbReference type="PROSITE" id="PS50920">
    <property type="entry name" value="SOLCAR"/>
    <property type="match status" value="3"/>
</dbReference>
<feature type="transmembrane region" description="Helical" evidence="11">
    <location>
        <begin position="246"/>
        <end position="268"/>
    </location>
</feature>
<evidence type="ECO:0000256" key="7">
    <source>
        <dbReference type="ARBA" id="ARBA00023128"/>
    </source>
</evidence>
<evidence type="ECO:0000256" key="6">
    <source>
        <dbReference type="ARBA" id="ARBA00022989"/>
    </source>
</evidence>
<evidence type="ECO:0000256" key="4">
    <source>
        <dbReference type="ARBA" id="ARBA00022737"/>
    </source>
</evidence>
<evidence type="ECO:0000256" key="2">
    <source>
        <dbReference type="ARBA" id="ARBA00022448"/>
    </source>
</evidence>
<sequence length="346" mass="38295">MTQKDALRSGNEVSSMKAMVAGGMSGLVARFFTAPLDVLKISAQLKPRNKVISVHQSNTGMGISSFQISADDSFKGEKGKKNMTFLKYGRNGSDLISITKEIFRRDGIKGFFKGNVPGMSMYLIYGSVQFSTYSFLNRTIRLFKNDNLAPKYYESLNSLINGALAGISACIITYPLDVLKTRFVAIPSQNRESMIKEVVQIYKYENGIKGFYKGCGASVGTFGLSTALIFSIYETLTIFIEKNKEFSFAAPFVSGITGVLAKTLTFPLDTIRRRIQIMQAKNLEKITSESEVYKAYNMKKKFFSIGKQIVKTEGILALYQGLTVGLIKSAPTTAISLSVYQYIVNL</sequence>
<organism evidence="12 13">
    <name type="scientific">Hanseniaspora opuntiae</name>
    <dbReference type="NCBI Taxonomy" id="211096"/>
    <lineage>
        <taxon>Eukaryota</taxon>
        <taxon>Fungi</taxon>
        <taxon>Dikarya</taxon>
        <taxon>Ascomycota</taxon>
        <taxon>Saccharomycotina</taxon>
        <taxon>Saccharomycetes</taxon>
        <taxon>Saccharomycodales</taxon>
        <taxon>Saccharomycodaceae</taxon>
        <taxon>Hanseniaspora</taxon>
    </lineage>
</organism>
<comment type="caution">
    <text evidence="12">The sequence shown here is derived from an EMBL/GenBank/DDBJ whole genome shotgun (WGS) entry which is preliminary data.</text>
</comment>
<dbReference type="GO" id="GO:0055085">
    <property type="term" value="P:transmembrane transport"/>
    <property type="evidence" value="ECO:0007669"/>
    <property type="project" value="InterPro"/>
</dbReference>
<keyword evidence="6 11" id="KW-1133">Transmembrane helix</keyword>
<evidence type="ECO:0000313" key="12">
    <source>
        <dbReference type="EMBL" id="OEJ87551.1"/>
    </source>
</evidence>
<reference evidence="13" key="1">
    <citation type="journal article" date="2016" name="Genome Announc.">
        <title>Genome sequences of three species of Hanseniaspora isolated from spontaneous wine fermentations.</title>
        <authorList>
            <person name="Sternes P.R."/>
            <person name="Lee D."/>
            <person name="Kutyna D.R."/>
            <person name="Borneman A.R."/>
        </authorList>
    </citation>
    <scope>NUCLEOTIDE SEQUENCE [LARGE SCALE GENOMIC DNA]</scope>
    <source>
        <strain evidence="13">AWRI3578</strain>
    </source>
</reference>
<dbReference type="Proteomes" id="UP000095605">
    <property type="component" value="Unassembled WGS sequence"/>
</dbReference>
<dbReference type="InterPro" id="IPR018108">
    <property type="entry name" value="MCP_transmembrane"/>
</dbReference>
<feature type="transmembrane region" description="Helical" evidence="11">
    <location>
        <begin position="219"/>
        <end position="240"/>
    </location>
</feature>
<name>A0A1E5RKX2_9ASCO</name>
<evidence type="ECO:0000256" key="1">
    <source>
        <dbReference type="ARBA" id="ARBA00004448"/>
    </source>
</evidence>
<keyword evidence="7" id="KW-0496">Mitochondrion</keyword>
<dbReference type="SUPFAM" id="SSF103506">
    <property type="entry name" value="Mitochondrial carrier"/>
    <property type="match status" value="1"/>
</dbReference>
<evidence type="ECO:0000256" key="11">
    <source>
        <dbReference type="SAM" id="Phobius"/>
    </source>
</evidence>
<keyword evidence="13" id="KW-1185">Reference proteome</keyword>
<evidence type="ECO:0000256" key="3">
    <source>
        <dbReference type="ARBA" id="ARBA00022692"/>
    </source>
</evidence>
<dbReference type="OrthoDB" id="18574at2759"/>
<evidence type="ECO:0000256" key="5">
    <source>
        <dbReference type="ARBA" id="ARBA00022792"/>
    </source>
</evidence>
<dbReference type="AlphaFoldDB" id="A0A1E5RKX2"/>
<evidence type="ECO:0000313" key="13">
    <source>
        <dbReference type="Proteomes" id="UP000095605"/>
    </source>
</evidence>
<dbReference type="Gene3D" id="1.50.40.10">
    <property type="entry name" value="Mitochondrial carrier domain"/>
    <property type="match status" value="1"/>
</dbReference>